<keyword evidence="6" id="KW-1185">Reference proteome</keyword>
<dbReference type="InterPro" id="IPR018211">
    <property type="entry name" value="ADH_Fe_CS"/>
</dbReference>
<dbReference type="RefSeq" id="WP_015425207.1">
    <property type="nucleotide sequence ID" value="NC_020449.1"/>
</dbReference>
<dbReference type="Pfam" id="PF00465">
    <property type="entry name" value="Fe-ADH"/>
    <property type="match status" value="1"/>
</dbReference>
<dbReference type="PANTHER" id="PTHR11496">
    <property type="entry name" value="ALCOHOL DEHYDROGENASE"/>
    <property type="match status" value="1"/>
</dbReference>
<sequence length="364" mass="40424">MFYCPTRIIFADNAMQKAKEYIASFGKRALIVTGKNSAKQSGALSDTISVLREADINYALFDRITENPTLDIVMEGKSAFLQNNCDFVIGIGGGSPVDSAKAISLAAANSLNRDEMYNTSVFKKAYPILAIPLTAGTGTEVTQYSVLSDPLTKKKAGFGCDLAFPTLAVLDPKYTLTLPPKVTLHTALDALSHLLEGLYSNQRSPIVYPFIYKGIASIMKFLPIVLSKPENYLAREELMRDALYGGMVIAQGSTTLQHSIGYPLTSFYGIPHGLANAMVMEDIMELYYPAIQQELDDLFSYLQINKDNFYTWLKSLPFERKIDFSEDFIDKAIPQIMSSRNMALNPLPVTEQQVRTLLENLRKT</sequence>
<dbReference type="eggNOG" id="COG1454">
    <property type="taxonomic scope" value="Bacteria"/>
</dbReference>
<evidence type="ECO:0000256" key="2">
    <source>
        <dbReference type="ARBA" id="ARBA00023002"/>
    </source>
</evidence>
<dbReference type="InterPro" id="IPR001670">
    <property type="entry name" value="ADH_Fe/GldA"/>
</dbReference>
<keyword evidence="2 5" id="KW-0560">Oxidoreductase</keyword>
<dbReference type="Gene3D" id="3.40.50.1970">
    <property type="match status" value="1"/>
</dbReference>
<dbReference type="EMBL" id="CU466930">
    <property type="protein sequence ID" value="CAO81349.1"/>
    <property type="molecule type" value="Genomic_DNA"/>
</dbReference>
<evidence type="ECO:0000313" key="6">
    <source>
        <dbReference type="Proteomes" id="UP000002019"/>
    </source>
</evidence>
<organism evidence="5 6">
    <name type="scientific">Cloacimonas acidaminovorans (strain Evry)</name>
    <dbReference type="NCBI Taxonomy" id="459349"/>
    <lineage>
        <taxon>Bacteria</taxon>
        <taxon>Pseudomonadati</taxon>
        <taxon>Candidatus Cloacimonadota</taxon>
        <taxon>Candidatus Cloacimonadia</taxon>
        <taxon>Candidatus Cloacimonadales</taxon>
        <taxon>Candidatus Cloacimonadaceae</taxon>
        <taxon>Candidatus Cloacimonas</taxon>
    </lineage>
</organism>
<dbReference type="InterPro" id="IPR056798">
    <property type="entry name" value="ADH_Fe_C"/>
</dbReference>
<evidence type="ECO:0000259" key="3">
    <source>
        <dbReference type="Pfam" id="PF00465"/>
    </source>
</evidence>
<dbReference type="Pfam" id="PF25137">
    <property type="entry name" value="ADH_Fe_C"/>
    <property type="match status" value="1"/>
</dbReference>
<comment type="similarity">
    <text evidence="1">Belongs to the iron-containing alcohol dehydrogenase family.</text>
</comment>
<dbReference type="Proteomes" id="UP000002019">
    <property type="component" value="Chromosome"/>
</dbReference>
<evidence type="ECO:0000259" key="4">
    <source>
        <dbReference type="Pfam" id="PF25137"/>
    </source>
</evidence>
<dbReference type="PROSITE" id="PS00913">
    <property type="entry name" value="ADH_IRON_1"/>
    <property type="match status" value="1"/>
</dbReference>
<evidence type="ECO:0000256" key="1">
    <source>
        <dbReference type="ARBA" id="ARBA00007358"/>
    </source>
</evidence>
<dbReference type="STRING" id="459349.CLOAM1499"/>
<feature type="domain" description="Fe-containing alcohol dehydrogenase-like C-terminal" evidence="4">
    <location>
        <begin position="184"/>
        <end position="358"/>
    </location>
</feature>
<dbReference type="GO" id="GO:0004022">
    <property type="term" value="F:alcohol dehydrogenase (NAD+) activity"/>
    <property type="evidence" value="ECO:0007669"/>
    <property type="project" value="UniProtKB-EC"/>
</dbReference>
<dbReference type="HOGENOM" id="CLU_007207_0_0_0"/>
<dbReference type="GO" id="GO:0046872">
    <property type="term" value="F:metal ion binding"/>
    <property type="evidence" value="ECO:0007669"/>
    <property type="project" value="InterPro"/>
</dbReference>
<dbReference type="FunFam" id="3.40.50.1970:FF:000003">
    <property type="entry name" value="Alcohol dehydrogenase, iron-containing"/>
    <property type="match status" value="1"/>
</dbReference>
<feature type="domain" description="Alcohol dehydrogenase iron-type/glycerol dehydrogenase GldA" evidence="3">
    <location>
        <begin position="5"/>
        <end position="172"/>
    </location>
</feature>
<accession>B0VFL1</accession>
<name>B0VFL1_CLOAI</name>
<protein>
    <submittedName>
        <fullName evidence="5">Iron-containing alcohol dehydrogenase</fullName>
        <ecNumber evidence="5">1.1.1.1</ecNumber>
    </submittedName>
</protein>
<dbReference type="KEGG" id="caci:CLOAM1499"/>
<dbReference type="Gene3D" id="1.20.1090.10">
    <property type="entry name" value="Dehydroquinate synthase-like - alpha domain"/>
    <property type="match status" value="1"/>
</dbReference>
<proteinExistence type="inferred from homology"/>
<evidence type="ECO:0000313" key="5">
    <source>
        <dbReference type="EMBL" id="CAO81349.1"/>
    </source>
</evidence>
<gene>
    <name evidence="5" type="primary">adhB</name>
    <name evidence="5" type="ordered locus">CLOAM1499</name>
</gene>
<reference evidence="5 6" key="1">
    <citation type="journal article" date="2008" name="J. Bacteriol.">
        <title>'Candidatus Cloacamonas acidaminovorans': genome sequence reconstruction provides a first glimpse of a new bacterial division.</title>
        <authorList>
            <person name="Pelletier E."/>
            <person name="Kreimeyer A."/>
            <person name="Bocs S."/>
            <person name="Rouy Z."/>
            <person name="Gyapay G."/>
            <person name="Chouari R."/>
            <person name="Riviere D."/>
            <person name="Ganesan A."/>
            <person name="Daegelen P."/>
            <person name="Sghir A."/>
            <person name="Cohen G.N."/>
            <person name="Medigue C."/>
            <person name="Weissenbach J."/>
            <person name="Le Paslier D."/>
        </authorList>
    </citation>
    <scope>NUCLEOTIDE SEQUENCE [LARGE SCALE GENOMIC DNA]</scope>
    <source>
        <strain evidence="6">Evry</strain>
    </source>
</reference>
<dbReference type="EC" id="1.1.1.1" evidence="5"/>
<dbReference type="SUPFAM" id="SSF56796">
    <property type="entry name" value="Dehydroquinate synthase-like"/>
    <property type="match status" value="1"/>
</dbReference>
<dbReference type="InterPro" id="IPR039697">
    <property type="entry name" value="Alcohol_dehydrogenase_Fe"/>
</dbReference>
<dbReference type="PANTHER" id="PTHR11496:SF104">
    <property type="entry name" value="3-DEOXY-ALPHA-D-MANNO-OCTULOSONATE 8-OXIDASE"/>
    <property type="match status" value="1"/>
</dbReference>
<dbReference type="AlphaFoldDB" id="B0VFL1"/>
<dbReference type="OrthoDB" id="9804734at2"/>